<evidence type="ECO:0000313" key="2">
    <source>
        <dbReference type="EMBL" id="BAQ47799.1"/>
    </source>
</evidence>
<organism evidence="2 3">
    <name type="scientific">Methylobacterium aquaticum</name>
    <dbReference type="NCBI Taxonomy" id="270351"/>
    <lineage>
        <taxon>Bacteria</taxon>
        <taxon>Pseudomonadati</taxon>
        <taxon>Pseudomonadota</taxon>
        <taxon>Alphaproteobacteria</taxon>
        <taxon>Hyphomicrobiales</taxon>
        <taxon>Methylobacteriaceae</taxon>
        <taxon>Methylobacterium</taxon>
    </lineage>
</organism>
<dbReference type="RefSeq" id="WP_082742659.1">
    <property type="nucleotide sequence ID" value="NZ_AP014704.1"/>
</dbReference>
<dbReference type="InterPro" id="IPR000639">
    <property type="entry name" value="Epox_hydrolase-like"/>
</dbReference>
<proteinExistence type="predicted"/>
<dbReference type="PATRIC" id="fig|270351.10.peg.4678"/>
<dbReference type="EMBL" id="AP014704">
    <property type="protein sequence ID" value="BAQ47799.1"/>
    <property type="molecule type" value="Genomic_DNA"/>
</dbReference>
<keyword evidence="2" id="KW-0378">Hydrolase</keyword>
<dbReference type="InterPro" id="IPR050266">
    <property type="entry name" value="AB_hydrolase_sf"/>
</dbReference>
<name>A0A0C6FR52_9HYPH</name>
<evidence type="ECO:0000313" key="3">
    <source>
        <dbReference type="Proteomes" id="UP000061432"/>
    </source>
</evidence>
<dbReference type="Pfam" id="PF12697">
    <property type="entry name" value="Abhydrolase_6"/>
    <property type="match status" value="1"/>
</dbReference>
<dbReference type="GO" id="GO:0016787">
    <property type="term" value="F:hydrolase activity"/>
    <property type="evidence" value="ECO:0007669"/>
    <property type="project" value="UniProtKB-KW"/>
</dbReference>
<evidence type="ECO:0000259" key="1">
    <source>
        <dbReference type="Pfam" id="PF12697"/>
    </source>
</evidence>
<dbReference type="SUPFAM" id="SSF53474">
    <property type="entry name" value="alpha/beta-Hydrolases"/>
    <property type="match status" value="1"/>
</dbReference>
<dbReference type="KEGG" id="maqu:Maq22A_c24355"/>
<dbReference type="PRINTS" id="PR00111">
    <property type="entry name" value="ABHYDROLASE"/>
</dbReference>
<gene>
    <name evidence="2" type="primary">mhpC</name>
    <name evidence="2" type="ORF">Maq22A_c24355</name>
</gene>
<dbReference type="Proteomes" id="UP000061432">
    <property type="component" value="Chromosome"/>
</dbReference>
<dbReference type="InterPro" id="IPR000073">
    <property type="entry name" value="AB_hydrolase_1"/>
</dbReference>
<dbReference type="Gene3D" id="3.40.50.1820">
    <property type="entry name" value="alpha/beta hydrolase"/>
    <property type="match status" value="1"/>
</dbReference>
<dbReference type="STRING" id="270351.Maq22A_c24355"/>
<dbReference type="GO" id="GO:0016020">
    <property type="term" value="C:membrane"/>
    <property type="evidence" value="ECO:0007669"/>
    <property type="project" value="TreeGrafter"/>
</dbReference>
<dbReference type="PRINTS" id="PR00412">
    <property type="entry name" value="EPOXHYDRLASE"/>
</dbReference>
<dbReference type="PANTHER" id="PTHR43798:SF33">
    <property type="entry name" value="HYDROLASE, PUTATIVE (AFU_ORTHOLOGUE AFUA_2G14860)-RELATED"/>
    <property type="match status" value="1"/>
</dbReference>
<dbReference type="AlphaFoldDB" id="A0A0C6FR52"/>
<feature type="domain" description="AB hydrolase-1" evidence="1">
    <location>
        <begin position="79"/>
        <end position="325"/>
    </location>
</feature>
<protein>
    <submittedName>
        <fullName evidence="2">Alpha/beta hydrolase</fullName>
    </submittedName>
</protein>
<sequence>MAFRFVPGRASRRAASGAVRILRATAKANAAAARQTGALMRRGSEAMKPDEPAHKPPGRIVEVDGVRVHCIVKGRGRPVVLIHGNGTMAEDFVICGLVEQLAKSYRVIAIDRPGFGHTERPRHWVWSAAAQARLIAHALAALKAERPVVVGHSWGTIVALALAITERLDLRGLVLLSGYYYPGRRADVAMIAPLAVPGLGDAARALVPGAVGRALAPQVFRHVFRPQPVPDRFTARFPVALSLSATQARASAEDTAGMNGAVALLQPRYASLRLPVAILSGDADAIVEAGEQSCRLHAEVAGSTLTLLPGQGHMIHYSAKARIVRAVDAQMALTGRTLAWRSR</sequence>
<reference evidence="2 3" key="1">
    <citation type="journal article" date="2015" name="Genome Announc.">
        <title>Complete Genome Sequence of Methylobacterium aquaticum Strain 22A, Isolated from Racomitrium japonicum Moss.</title>
        <authorList>
            <person name="Tani A."/>
            <person name="Ogura Y."/>
            <person name="Hayashi T."/>
            <person name="Kimbara K."/>
        </authorList>
    </citation>
    <scope>NUCLEOTIDE SEQUENCE [LARGE SCALE GENOMIC DNA]</scope>
    <source>
        <strain evidence="2 3">MA-22A</strain>
    </source>
</reference>
<accession>A0A0C6FR52</accession>
<dbReference type="PANTHER" id="PTHR43798">
    <property type="entry name" value="MONOACYLGLYCEROL LIPASE"/>
    <property type="match status" value="1"/>
</dbReference>
<reference evidence="3" key="2">
    <citation type="submission" date="2015-01" db="EMBL/GenBank/DDBJ databases">
        <title>Complete genome sequence of Methylobacterium aquaticum strain 22A.</title>
        <authorList>
            <person name="Tani A."/>
            <person name="Ogura Y."/>
            <person name="Hayashi T."/>
        </authorList>
    </citation>
    <scope>NUCLEOTIDE SEQUENCE [LARGE SCALE GENOMIC DNA]</scope>
    <source>
        <strain evidence="3">MA-22A</strain>
    </source>
</reference>
<dbReference type="InterPro" id="IPR029058">
    <property type="entry name" value="AB_hydrolase_fold"/>
</dbReference>
<dbReference type="OrthoDB" id="9815441at2"/>